<proteinExistence type="inferred from homology"/>
<dbReference type="PANTHER" id="PTHR43198:SF2">
    <property type="entry name" value="SI:CH1073-67J19.1-RELATED"/>
    <property type="match status" value="1"/>
</dbReference>
<organism evidence="3 4">
    <name type="scientific">Kiloniella laminariae</name>
    <dbReference type="NCBI Taxonomy" id="454162"/>
    <lineage>
        <taxon>Bacteria</taxon>
        <taxon>Pseudomonadati</taxon>
        <taxon>Pseudomonadota</taxon>
        <taxon>Alphaproteobacteria</taxon>
        <taxon>Rhodospirillales</taxon>
        <taxon>Kiloniellaceae</taxon>
        <taxon>Kiloniella</taxon>
    </lineage>
</organism>
<accession>A0ABT4LED7</accession>
<gene>
    <name evidence="3" type="primary">tenA</name>
    <name evidence="3" type="ORF">O4H49_01640</name>
</gene>
<dbReference type="InterPro" id="IPR004305">
    <property type="entry name" value="Thiaminase-2/PQQC"/>
</dbReference>
<evidence type="ECO:0000256" key="1">
    <source>
        <dbReference type="RuleBase" id="RU363093"/>
    </source>
</evidence>
<evidence type="ECO:0000259" key="2">
    <source>
        <dbReference type="Pfam" id="PF03070"/>
    </source>
</evidence>
<comment type="pathway">
    <text evidence="1">Cofactor biosynthesis; thiamine diphosphate biosynthesis.</text>
</comment>
<keyword evidence="1" id="KW-0378">Hydrolase</keyword>
<sequence length="226" mass="25749">MSFYEDLKAACPDEWASFVYHPFVQSLGEGSLPRESFRHYLTQDYLFLKHFSRAYALAVFKSDNLEDMRQAAATMNALLNEEMELHISYCAQWGISQEALESEPEATANLAYTRFVIDQGLSGDLLDLLVALTPCVLGYAEIGSRLFEEHIADLENNPYRPWVETYSGSDYQQLAGNSYGRLERIALARLGEDYRSSGRWQQLCKTFATATRLEAGFWEMGLTRSM</sequence>
<dbReference type="EMBL" id="JAPWGY010000001">
    <property type="protein sequence ID" value="MCZ4279460.1"/>
    <property type="molecule type" value="Genomic_DNA"/>
</dbReference>
<dbReference type="InterPro" id="IPR016084">
    <property type="entry name" value="Haem_Oase-like_multi-hlx"/>
</dbReference>
<dbReference type="SUPFAM" id="SSF48613">
    <property type="entry name" value="Heme oxygenase-like"/>
    <property type="match status" value="1"/>
</dbReference>
<keyword evidence="4" id="KW-1185">Reference proteome</keyword>
<comment type="catalytic activity">
    <reaction evidence="1">
        <text>4-amino-5-aminomethyl-2-methylpyrimidine + H2O = 4-amino-5-hydroxymethyl-2-methylpyrimidine + NH4(+)</text>
        <dbReference type="Rhea" id="RHEA:31799"/>
        <dbReference type="ChEBI" id="CHEBI:15377"/>
        <dbReference type="ChEBI" id="CHEBI:16892"/>
        <dbReference type="ChEBI" id="CHEBI:28938"/>
        <dbReference type="ChEBI" id="CHEBI:63416"/>
        <dbReference type="EC" id="3.5.99.2"/>
    </reaction>
</comment>
<protein>
    <recommendedName>
        <fullName evidence="1">Aminopyrimidine aminohydrolase</fullName>
        <ecNumber evidence="1">3.5.99.2</ecNumber>
    </recommendedName>
</protein>
<dbReference type="Gene3D" id="1.20.910.10">
    <property type="entry name" value="Heme oxygenase-like"/>
    <property type="match status" value="1"/>
</dbReference>
<name>A0ABT4LED7_9PROT</name>
<dbReference type="EC" id="3.5.99.2" evidence="1"/>
<dbReference type="CDD" id="cd19367">
    <property type="entry name" value="TenA_C_ScTHI20-like"/>
    <property type="match status" value="1"/>
</dbReference>
<reference evidence="3" key="1">
    <citation type="submission" date="2022-12" db="EMBL/GenBank/DDBJ databases">
        <title>Bacterial isolates from different developmental stages of Nematostella vectensis.</title>
        <authorList>
            <person name="Fraune S."/>
        </authorList>
    </citation>
    <scope>NUCLEOTIDE SEQUENCE</scope>
    <source>
        <strain evidence="3">G21630-S1</strain>
    </source>
</reference>
<feature type="domain" description="Thiaminase-2/PQQC" evidence="2">
    <location>
        <begin position="15"/>
        <end position="222"/>
    </location>
</feature>
<comment type="similarity">
    <text evidence="1">Belongs to the TenA family.</text>
</comment>
<comment type="function">
    <text evidence="1">Catalyzes an amino-pyrimidine hydrolysis reaction at the C5' of the pyrimidine moiety of thiamine compounds, a reaction that is part of a thiamine salvage pathway.</text>
</comment>
<evidence type="ECO:0000313" key="3">
    <source>
        <dbReference type="EMBL" id="MCZ4279460.1"/>
    </source>
</evidence>
<dbReference type="NCBIfam" id="TIGR04306">
    <property type="entry name" value="salvage_TenA"/>
    <property type="match status" value="1"/>
</dbReference>
<dbReference type="InterPro" id="IPR050967">
    <property type="entry name" value="Thiamine_Salvage_TenA"/>
</dbReference>
<comment type="catalytic activity">
    <reaction evidence="1">
        <text>thiamine + H2O = 5-(2-hydroxyethyl)-4-methylthiazole + 4-amino-5-hydroxymethyl-2-methylpyrimidine + H(+)</text>
        <dbReference type="Rhea" id="RHEA:17509"/>
        <dbReference type="ChEBI" id="CHEBI:15377"/>
        <dbReference type="ChEBI" id="CHEBI:15378"/>
        <dbReference type="ChEBI" id="CHEBI:16892"/>
        <dbReference type="ChEBI" id="CHEBI:17957"/>
        <dbReference type="ChEBI" id="CHEBI:18385"/>
        <dbReference type="EC" id="3.5.99.2"/>
    </reaction>
</comment>
<comment type="caution">
    <text evidence="3">The sequence shown here is derived from an EMBL/GenBank/DDBJ whole genome shotgun (WGS) entry which is preliminary data.</text>
</comment>
<dbReference type="Proteomes" id="UP001069802">
    <property type="component" value="Unassembled WGS sequence"/>
</dbReference>
<dbReference type="Pfam" id="PF03070">
    <property type="entry name" value="TENA_THI-4"/>
    <property type="match status" value="1"/>
</dbReference>
<dbReference type="RefSeq" id="WP_269421665.1">
    <property type="nucleotide sequence ID" value="NZ_JAPWGY010000001.1"/>
</dbReference>
<keyword evidence="1" id="KW-0784">Thiamine biosynthesis</keyword>
<evidence type="ECO:0000313" key="4">
    <source>
        <dbReference type="Proteomes" id="UP001069802"/>
    </source>
</evidence>
<dbReference type="InterPro" id="IPR027574">
    <property type="entry name" value="Thiaminase_II"/>
</dbReference>
<dbReference type="PANTHER" id="PTHR43198">
    <property type="entry name" value="BIFUNCTIONAL TH2 PROTEIN"/>
    <property type="match status" value="1"/>
</dbReference>